<dbReference type="AlphaFoldDB" id="A0A6G1C025"/>
<gene>
    <name evidence="2" type="ORF">E2562_021285</name>
</gene>
<feature type="transmembrane region" description="Helical" evidence="1">
    <location>
        <begin position="12"/>
        <end position="36"/>
    </location>
</feature>
<dbReference type="OrthoDB" id="686111at2759"/>
<keyword evidence="1" id="KW-0812">Transmembrane</keyword>
<organism evidence="2 3">
    <name type="scientific">Oryza meyeriana var. granulata</name>
    <dbReference type="NCBI Taxonomy" id="110450"/>
    <lineage>
        <taxon>Eukaryota</taxon>
        <taxon>Viridiplantae</taxon>
        <taxon>Streptophyta</taxon>
        <taxon>Embryophyta</taxon>
        <taxon>Tracheophyta</taxon>
        <taxon>Spermatophyta</taxon>
        <taxon>Magnoliopsida</taxon>
        <taxon>Liliopsida</taxon>
        <taxon>Poales</taxon>
        <taxon>Poaceae</taxon>
        <taxon>BOP clade</taxon>
        <taxon>Oryzoideae</taxon>
        <taxon>Oryzeae</taxon>
        <taxon>Oryzinae</taxon>
        <taxon>Oryza</taxon>
        <taxon>Oryza meyeriana</taxon>
    </lineage>
</organism>
<name>A0A6G1C025_9ORYZ</name>
<protein>
    <submittedName>
        <fullName evidence="2">Uncharacterized protein</fullName>
    </submittedName>
</protein>
<comment type="caution">
    <text evidence="2">The sequence shown here is derived from an EMBL/GenBank/DDBJ whole genome shotgun (WGS) entry which is preliminary data.</text>
</comment>
<reference evidence="2 3" key="1">
    <citation type="submission" date="2019-11" db="EMBL/GenBank/DDBJ databases">
        <title>Whole genome sequence of Oryza granulata.</title>
        <authorList>
            <person name="Li W."/>
        </authorList>
    </citation>
    <scope>NUCLEOTIDE SEQUENCE [LARGE SCALE GENOMIC DNA]</scope>
    <source>
        <strain evidence="3">cv. Menghai</strain>
        <tissue evidence="2">Leaf</tissue>
    </source>
</reference>
<keyword evidence="1" id="KW-1133">Transmembrane helix</keyword>
<proteinExistence type="predicted"/>
<dbReference type="Proteomes" id="UP000479710">
    <property type="component" value="Unassembled WGS sequence"/>
</dbReference>
<evidence type="ECO:0000256" key="1">
    <source>
        <dbReference type="SAM" id="Phobius"/>
    </source>
</evidence>
<evidence type="ECO:0000313" key="2">
    <source>
        <dbReference type="EMBL" id="KAF0892983.1"/>
    </source>
</evidence>
<sequence>MGTPRDDGRRAAARVVGVEAALIAGALFCLLLALFASSTSGDIRERAATARGAVYSAAVTEVAGLPSYWYDPQVYSPVFGLTVQVKVPGGGKADVCLGGHSVAAVVS</sequence>
<evidence type="ECO:0000313" key="3">
    <source>
        <dbReference type="Proteomes" id="UP000479710"/>
    </source>
</evidence>
<dbReference type="EMBL" id="SPHZ02000011">
    <property type="protein sequence ID" value="KAF0892983.1"/>
    <property type="molecule type" value="Genomic_DNA"/>
</dbReference>
<keyword evidence="1" id="KW-0472">Membrane</keyword>
<keyword evidence="3" id="KW-1185">Reference proteome</keyword>
<accession>A0A6G1C025</accession>